<feature type="transmembrane region" description="Helical" evidence="2">
    <location>
        <begin position="70"/>
        <end position="92"/>
    </location>
</feature>
<organism evidence="3 4">
    <name type="scientific">Cellulomonas hominis</name>
    <dbReference type="NCBI Taxonomy" id="156981"/>
    <lineage>
        <taxon>Bacteria</taxon>
        <taxon>Bacillati</taxon>
        <taxon>Actinomycetota</taxon>
        <taxon>Actinomycetes</taxon>
        <taxon>Micrococcales</taxon>
        <taxon>Cellulomonadaceae</taxon>
        <taxon>Cellulomonas</taxon>
    </lineage>
</organism>
<name>A0A7Z8K141_9CELL</name>
<dbReference type="EMBL" id="SZYE01000025">
    <property type="protein sequence ID" value="TKR24988.1"/>
    <property type="molecule type" value="Genomic_DNA"/>
</dbReference>
<keyword evidence="2" id="KW-1133">Transmembrane helix</keyword>
<protein>
    <recommendedName>
        <fullName evidence="5">DUF624 domain-containing protein</fullName>
    </recommendedName>
</protein>
<comment type="caution">
    <text evidence="3">The sequence shown here is derived from an EMBL/GenBank/DDBJ whole genome shotgun (WGS) entry which is preliminary data.</text>
</comment>
<feature type="transmembrane region" description="Helical" evidence="2">
    <location>
        <begin position="201"/>
        <end position="227"/>
    </location>
</feature>
<feature type="transmembrane region" description="Helical" evidence="2">
    <location>
        <begin position="113"/>
        <end position="137"/>
    </location>
</feature>
<proteinExistence type="predicted"/>
<evidence type="ECO:0000313" key="4">
    <source>
        <dbReference type="Proteomes" id="UP000308121"/>
    </source>
</evidence>
<evidence type="ECO:0000313" key="3">
    <source>
        <dbReference type="EMBL" id="TKR24988.1"/>
    </source>
</evidence>
<evidence type="ECO:0000256" key="1">
    <source>
        <dbReference type="SAM" id="MobiDB-lite"/>
    </source>
</evidence>
<evidence type="ECO:0000256" key="2">
    <source>
        <dbReference type="SAM" id="Phobius"/>
    </source>
</evidence>
<reference evidence="3 4" key="1">
    <citation type="submission" date="2019-05" db="EMBL/GenBank/DDBJ databases">
        <title>Genome sequence of Cellulomonas hominis strain CS1.</title>
        <authorList>
            <person name="Belmont J."/>
            <person name="Maclea K.S."/>
        </authorList>
    </citation>
    <scope>NUCLEOTIDE SEQUENCE [LARGE SCALE GENOMIC DNA]</scope>
    <source>
        <strain evidence="3 4">CS1</strain>
    </source>
</reference>
<dbReference type="Proteomes" id="UP000308121">
    <property type="component" value="Unassembled WGS sequence"/>
</dbReference>
<gene>
    <name evidence="3" type="ORF">FA014_05325</name>
</gene>
<dbReference type="OrthoDB" id="4211860at2"/>
<feature type="transmembrane region" description="Helical" evidence="2">
    <location>
        <begin position="143"/>
        <end position="164"/>
    </location>
</feature>
<accession>A0A7Z8K141</accession>
<keyword evidence="2" id="KW-0812">Transmembrane</keyword>
<keyword evidence="2" id="KW-0472">Membrane</keyword>
<evidence type="ECO:0008006" key="5">
    <source>
        <dbReference type="Google" id="ProtNLM"/>
    </source>
</evidence>
<dbReference type="AlphaFoldDB" id="A0A7Z8K141"/>
<sequence length="265" mass="27247">MTVDPTTFPVAPADRDPSRPGPRRGDEVGDGPFGRAVTAFAWGAGLAALLAAANLPLVVLGLLLRPDPSLTWLVALAAIPAGPALSAGLYAVREHYVDARVPLARAFGRGYRLGWRDATAVAAPVCLLGGLVVLVAAGARASGVPALVAGLAPGAGVLLLVVALHALALRTFFRLPLTAALRAGAYYLGARWRASLGTLALLAGAVAVAAAASDLLLVLLGGVWVWLWYRTTAGMLRDAVERFLPAGARPTTTTRPIDTPGPRHA</sequence>
<feature type="transmembrane region" description="Helical" evidence="2">
    <location>
        <begin position="39"/>
        <end position="64"/>
    </location>
</feature>
<feature type="compositionally biased region" description="Basic and acidic residues" evidence="1">
    <location>
        <begin position="13"/>
        <end position="27"/>
    </location>
</feature>
<dbReference type="RefSeq" id="WP_154728668.1">
    <property type="nucleotide sequence ID" value="NZ_SZYE01000025.1"/>
</dbReference>
<feature type="region of interest" description="Disordered" evidence="1">
    <location>
        <begin position="1"/>
        <end position="28"/>
    </location>
</feature>